<gene>
    <name evidence="3" type="ORF">V7S43_016188</name>
</gene>
<dbReference type="Proteomes" id="UP001632037">
    <property type="component" value="Unassembled WGS sequence"/>
</dbReference>
<name>A0ABD3EY38_9STRA</name>
<comment type="caution">
    <text evidence="3">The sequence shown here is derived from an EMBL/GenBank/DDBJ whole genome shotgun (WGS) entry which is preliminary data.</text>
</comment>
<protein>
    <submittedName>
        <fullName evidence="3">Uncharacterized protein</fullName>
    </submittedName>
</protein>
<reference evidence="3 4" key="1">
    <citation type="submission" date="2024-09" db="EMBL/GenBank/DDBJ databases">
        <title>Genome sequencing and assembly of Phytophthora oleae, isolate VK10A, causative agent of rot of olive drupes.</title>
        <authorList>
            <person name="Conti Taguali S."/>
            <person name="Riolo M."/>
            <person name="La Spada F."/>
            <person name="Cacciola S.O."/>
            <person name="Dionisio G."/>
        </authorList>
    </citation>
    <scope>NUCLEOTIDE SEQUENCE [LARGE SCALE GENOMIC DNA]</scope>
    <source>
        <strain evidence="3 4">VK10A</strain>
    </source>
</reference>
<evidence type="ECO:0000313" key="4">
    <source>
        <dbReference type="Proteomes" id="UP001632037"/>
    </source>
</evidence>
<feature type="compositionally biased region" description="Basic and acidic residues" evidence="1">
    <location>
        <begin position="262"/>
        <end position="285"/>
    </location>
</feature>
<keyword evidence="2" id="KW-0732">Signal</keyword>
<feature type="signal peptide" evidence="2">
    <location>
        <begin position="1"/>
        <end position="22"/>
    </location>
</feature>
<feature type="region of interest" description="Disordered" evidence="1">
    <location>
        <begin position="252"/>
        <end position="350"/>
    </location>
</feature>
<proteinExistence type="predicted"/>
<feature type="region of interest" description="Disordered" evidence="1">
    <location>
        <begin position="411"/>
        <end position="441"/>
    </location>
</feature>
<accession>A0ABD3EY38</accession>
<evidence type="ECO:0000256" key="2">
    <source>
        <dbReference type="SAM" id="SignalP"/>
    </source>
</evidence>
<feature type="chain" id="PRO_5044800181" evidence="2">
    <location>
        <begin position="23"/>
        <end position="571"/>
    </location>
</feature>
<feature type="compositionally biased region" description="Polar residues" evidence="1">
    <location>
        <begin position="425"/>
        <end position="441"/>
    </location>
</feature>
<dbReference type="AlphaFoldDB" id="A0ABD3EY38"/>
<evidence type="ECO:0000256" key="1">
    <source>
        <dbReference type="SAM" id="MobiDB-lite"/>
    </source>
</evidence>
<evidence type="ECO:0000313" key="3">
    <source>
        <dbReference type="EMBL" id="KAL3658820.1"/>
    </source>
</evidence>
<dbReference type="EMBL" id="JBIMZQ010000051">
    <property type="protein sequence ID" value="KAL3658820.1"/>
    <property type="molecule type" value="Genomic_DNA"/>
</dbReference>
<sequence>MVCVSVWRTLVLSVLCLPQRFGASVSIIERHITPTVFVTTAATPDTEPLWLVVPMLLDVQPVLLKVDVTRHVPAQIQSFCQEHGVDATRCVGAIREALDEVVNWQRFCRKPVAESALPGFIVTKNVIRDGVESASSSWLQNDPEDIATDFCGFAQAKTVASSETCVEALGQALQPCFDWMLALPPCEQQPEGGDSVTSGETATQSVADRLATVEEMIAALQSTSENGVVLAAETETTEEDLSDLFRGSAVEEISETETEENVGVHEADAPSGDLKERPEERERPTSEANDEVEVTADIPRQFTEAQKDDNTAEQDDNVESELAVGDKDSFEVSLPPPLDKRQSRIGEEKETQKSWKVGAALVLALSILYLVIDLMLHCVRYLASHIKAPNQLISVLLHDILLLVGTGPRSTLKNKGDKLKKTSGRRSQAPSGEELPQSTNTHNKLMQPQVTVPHPLTSFTCAAMLMAGRISIDSITLAQDTQTNSSFVQDSNEALAIIQQKYDQELAAALRIQSAWKAAQRKSSLKREWERVFNGICMVENSSVAVASPKKSEAQQPPALRRLASNTLPPL</sequence>
<keyword evidence="4" id="KW-1185">Reference proteome</keyword>
<feature type="region of interest" description="Disordered" evidence="1">
    <location>
        <begin position="547"/>
        <end position="571"/>
    </location>
</feature>
<organism evidence="3 4">
    <name type="scientific">Phytophthora oleae</name>
    <dbReference type="NCBI Taxonomy" id="2107226"/>
    <lineage>
        <taxon>Eukaryota</taxon>
        <taxon>Sar</taxon>
        <taxon>Stramenopiles</taxon>
        <taxon>Oomycota</taxon>
        <taxon>Peronosporomycetes</taxon>
        <taxon>Peronosporales</taxon>
        <taxon>Peronosporaceae</taxon>
        <taxon>Phytophthora</taxon>
    </lineage>
</organism>
<feature type="compositionally biased region" description="Basic and acidic residues" evidence="1">
    <location>
        <begin position="338"/>
        <end position="350"/>
    </location>
</feature>